<feature type="transmembrane region" description="Helical" evidence="1">
    <location>
        <begin position="164"/>
        <end position="184"/>
    </location>
</feature>
<keyword evidence="1" id="KW-0472">Membrane</keyword>
<dbReference type="RefSeq" id="WP_174494908.1">
    <property type="nucleotide sequence ID" value="NZ_CADDWK010000002.1"/>
</dbReference>
<accession>A0A841PY02</accession>
<evidence type="ECO:0000313" key="3">
    <source>
        <dbReference type="Proteomes" id="UP000581688"/>
    </source>
</evidence>
<proteinExistence type="predicted"/>
<feature type="transmembrane region" description="Helical" evidence="1">
    <location>
        <begin position="127"/>
        <end position="152"/>
    </location>
</feature>
<dbReference type="EMBL" id="JACHGH010000002">
    <property type="protein sequence ID" value="MBB6452436.1"/>
    <property type="molecule type" value="Genomic_DNA"/>
</dbReference>
<feature type="transmembrane region" description="Helical" evidence="1">
    <location>
        <begin position="61"/>
        <end position="77"/>
    </location>
</feature>
<organism evidence="2 3">
    <name type="scientific">Salirhabdus euzebyi</name>
    <dbReference type="NCBI Taxonomy" id="394506"/>
    <lineage>
        <taxon>Bacteria</taxon>
        <taxon>Bacillati</taxon>
        <taxon>Bacillota</taxon>
        <taxon>Bacilli</taxon>
        <taxon>Bacillales</taxon>
        <taxon>Bacillaceae</taxon>
        <taxon>Salirhabdus</taxon>
    </lineage>
</organism>
<gene>
    <name evidence="2" type="ORF">HNQ94_000881</name>
</gene>
<feature type="transmembrane region" description="Helical" evidence="1">
    <location>
        <begin position="36"/>
        <end position="56"/>
    </location>
</feature>
<name>A0A841PY02_9BACI</name>
<dbReference type="InterPro" id="IPR048147">
    <property type="entry name" value="CBO0543-like"/>
</dbReference>
<feature type="transmembrane region" description="Helical" evidence="1">
    <location>
        <begin position="97"/>
        <end position="120"/>
    </location>
</feature>
<dbReference type="AlphaFoldDB" id="A0A841PY02"/>
<dbReference type="NCBIfam" id="NF041644">
    <property type="entry name" value="CBO0543_fam"/>
    <property type="match status" value="1"/>
</dbReference>
<reference evidence="2 3" key="1">
    <citation type="submission" date="2020-08" db="EMBL/GenBank/DDBJ databases">
        <title>Genomic Encyclopedia of Type Strains, Phase IV (KMG-IV): sequencing the most valuable type-strain genomes for metagenomic binning, comparative biology and taxonomic classification.</title>
        <authorList>
            <person name="Goeker M."/>
        </authorList>
    </citation>
    <scope>NUCLEOTIDE SEQUENCE [LARGE SCALE GENOMIC DNA]</scope>
    <source>
        <strain evidence="2 3">DSM 19612</strain>
    </source>
</reference>
<comment type="caution">
    <text evidence="2">The sequence shown here is derived from an EMBL/GenBank/DDBJ whole genome shotgun (WGS) entry which is preliminary data.</text>
</comment>
<dbReference type="Proteomes" id="UP000581688">
    <property type="component" value="Unassembled WGS sequence"/>
</dbReference>
<keyword evidence="1" id="KW-0812">Transmembrane</keyword>
<sequence>MTINQQEDIQIIKDLQSDLMNAWMEYWNAYSDFNTWQFWVIVGFLLIPLVLIILFLNREKAFFLGFYGFNVHVWFTYADTIGGSFNAWFYPYKVFPFLSTSFALDVSLVPMAFMFTYQWVLKYKKNYYIAATVMAAFLSFVFKPILVAMNLFQIGEGVTYYHLFVFYLLIAFVSKWITNIFSGFEQSEIRKNKQN</sequence>
<keyword evidence="3" id="KW-1185">Reference proteome</keyword>
<evidence type="ECO:0000256" key="1">
    <source>
        <dbReference type="SAM" id="Phobius"/>
    </source>
</evidence>
<protein>
    <submittedName>
        <fullName evidence="2">Uncharacterized protein</fullName>
    </submittedName>
</protein>
<keyword evidence="1" id="KW-1133">Transmembrane helix</keyword>
<evidence type="ECO:0000313" key="2">
    <source>
        <dbReference type="EMBL" id="MBB6452436.1"/>
    </source>
</evidence>